<dbReference type="EMBL" id="KQ419685">
    <property type="protein sequence ID" value="KOF82606.1"/>
    <property type="molecule type" value="Genomic_DNA"/>
</dbReference>
<sequence length="76" mass="8559">MIIVTRKSSSSRVVNNSPTATLQMLCHRRIKKFIPSAGLYTVLLSEQVITYLILLTNAFENRSHFLNTFRAKCSAG</sequence>
<gene>
    <name evidence="2" type="ORF">OCBIM_22025010mg</name>
</gene>
<evidence type="ECO:0000256" key="1">
    <source>
        <dbReference type="SAM" id="Phobius"/>
    </source>
</evidence>
<keyword evidence="1" id="KW-0812">Transmembrane</keyword>
<keyword evidence="1" id="KW-1133">Transmembrane helix</keyword>
<keyword evidence="1" id="KW-0472">Membrane</keyword>
<feature type="transmembrane region" description="Helical" evidence="1">
    <location>
        <begin position="37"/>
        <end position="59"/>
    </location>
</feature>
<dbReference type="AlphaFoldDB" id="A0A0L8GZY0"/>
<organism evidence="2">
    <name type="scientific">Octopus bimaculoides</name>
    <name type="common">California two-spotted octopus</name>
    <dbReference type="NCBI Taxonomy" id="37653"/>
    <lineage>
        <taxon>Eukaryota</taxon>
        <taxon>Metazoa</taxon>
        <taxon>Spiralia</taxon>
        <taxon>Lophotrochozoa</taxon>
        <taxon>Mollusca</taxon>
        <taxon>Cephalopoda</taxon>
        <taxon>Coleoidea</taxon>
        <taxon>Octopodiformes</taxon>
        <taxon>Octopoda</taxon>
        <taxon>Incirrata</taxon>
        <taxon>Octopodidae</taxon>
        <taxon>Octopus</taxon>
    </lineage>
</organism>
<accession>A0A0L8GZY0</accession>
<protein>
    <submittedName>
        <fullName evidence="2">Uncharacterized protein</fullName>
    </submittedName>
</protein>
<name>A0A0L8GZY0_OCTBM</name>
<proteinExistence type="predicted"/>
<evidence type="ECO:0000313" key="2">
    <source>
        <dbReference type="EMBL" id="KOF82606.1"/>
    </source>
</evidence>
<reference evidence="2" key="1">
    <citation type="submission" date="2015-07" db="EMBL/GenBank/DDBJ databases">
        <title>MeaNS - Measles Nucleotide Surveillance Program.</title>
        <authorList>
            <person name="Tran T."/>
            <person name="Druce J."/>
        </authorList>
    </citation>
    <scope>NUCLEOTIDE SEQUENCE</scope>
    <source>
        <strain evidence="2">UCB-OBI-ISO-001</strain>
        <tissue evidence="2">Gonad</tissue>
    </source>
</reference>